<comment type="catalytic activity">
    <reaction evidence="1">
        <text>ATP + protein L-histidine = ADP + protein N-phospho-L-histidine.</text>
        <dbReference type="EC" id="2.7.13.3"/>
    </reaction>
</comment>
<evidence type="ECO:0000256" key="5">
    <source>
        <dbReference type="ARBA" id="ARBA00022741"/>
    </source>
</evidence>
<dbReference type="SMART" id="SM00387">
    <property type="entry name" value="HATPase_c"/>
    <property type="match status" value="1"/>
</dbReference>
<dbReference type="InterPro" id="IPR005467">
    <property type="entry name" value="His_kinase_dom"/>
</dbReference>
<dbReference type="Gene3D" id="3.30.565.10">
    <property type="entry name" value="Histidine kinase-like ATPase, C-terminal domain"/>
    <property type="match status" value="1"/>
</dbReference>
<dbReference type="GO" id="GO:0043565">
    <property type="term" value="F:sequence-specific DNA binding"/>
    <property type="evidence" value="ECO:0007669"/>
    <property type="project" value="InterPro"/>
</dbReference>
<evidence type="ECO:0000313" key="16">
    <source>
        <dbReference type="EMBL" id="GEO03259.1"/>
    </source>
</evidence>
<proteinExistence type="predicted"/>
<evidence type="ECO:0000256" key="7">
    <source>
        <dbReference type="ARBA" id="ARBA00022840"/>
    </source>
</evidence>
<dbReference type="InterPro" id="IPR018062">
    <property type="entry name" value="HTH_AraC-typ_CS"/>
</dbReference>
<dbReference type="InterPro" id="IPR001789">
    <property type="entry name" value="Sig_transdc_resp-reg_receiver"/>
</dbReference>
<keyword evidence="7" id="KW-0067">ATP-binding</keyword>
<evidence type="ECO:0000259" key="14">
    <source>
        <dbReference type="PROSITE" id="PS50109"/>
    </source>
</evidence>
<dbReference type="Proteomes" id="UP000321532">
    <property type="component" value="Unassembled WGS sequence"/>
</dbReference>
<feature type="domain" description="HTH araC/xylS-type" evidence="13">
    <location>
        <begin position="1237"/>
        <end position="1336"/>
    </location>
</feature>
<dbReference type="SUPFAM" id="SSF52172">
    <property type="entry name" value="CheY-like"/>
    <property type="match status" value="1"/>
</dbReference>
<dbReference type="SUPFAM" id="SSF101898">
    <property type="entry name" value="NHL repeat"/>
    <property type="match status" value="1"/>
</dbReference>
<dbReference type="InterPro" id="IPR011123">
    <property type="entry name" value="Y_Y_Y"/>
</dbReference>
<dbReference type="InterPro" id="IPR003961">
    <property type="entry name" value="FN3_dom"/>
</dbReference>
<dbReference type="Gene3D" id="1.10.287.130">
    <property type="match status" value="1"/>
</dbReference>
<evidence type="ECO:0000256" key="12">
    <source>
        <dbReference type="PROSITE-ProRule" id="PRU00169"/>
    </source>
</evidence>
<evidence type="ECO:0000313" key="17">
    <source>
        <dbReference type="Proteomes" id="UP000321532"/>
    </source>
</evidence>
<reference evidence="16 17" key="1">
    <citation type="submission" date="2019-07" db="EMBL/GenBank/DDBJ databases">
        <title>Whole genome shotgun sequence of Adhaeribacter aerolatus NBRC 106133.</title>
        <authorList>
            <person name="Hosoyama A."/>
            <person name="Uohara A."/>
            <person name="Ohji S."/>
            <person name="Ichikawa N."/>
        </authorList>
    </citation>
    <scope>NUCLEOTIDE SEQUENCE [LARGE SCALE GENOMIC DNA]</scope>
    <source>
        <strain evidence="16 17">NBRC 106133</strain>
    </source>
</reference>
<evidence type="ECO:0000259" key="13">
    <source>
        <dbReference type="PROSITE" id="PS01124"/>
    </source>
</evidence>
<evidence type="ECO:0000256" key="6">
    <source>
        <dbReference type="ARBA" id="ARBA00022777"/>
    </source>
</evidence>
<evidence type="ECO:0000256" key="11">
    <source>
        <dbReference type="ARBA" id="ARBA00023163"/>
    </source>
</evidence>
<dbReference type="Pfam" id="PF00512">
    <property type="entry name" value="HisKA"/>
    <property type="match status" value="1"/>
</dbReference>
<gene>
    <name evidence="16" type="ORF">AAE02nite_09230</name>
</gene>
<organism evidence="16 17">
    <name type="scientific">Adhaeribacter aerolatus</name>
    <dbReference type="NCBI Taxonomy" id="670289"/>
    <lineage>
        <taxon>Bacteria</taxon>
        <taxon>Pseudomonadati</taxon>
        <taxon>Bacteroidota</taxon>
        <taxon>Cytophagia</taxon>
        <taxon>Cytophagales</taxon>
        <taxon>Hymenobacteraceae</taxon>
        <taxon>Adhaeribacter</taxon>
    </lineage>
</organism>
<dbReference type="FunFam" id="3.30.565.10:FF:000037">
    <property type="entry name" value="Hybrid sensor histidine kinase/response regulator"/>
    <property type="match status" value="1"/>
</dbReference>
<dbReference type="InterPro" id="IPR011110">
    <property type="entry name" value="Reg_prop"/>
</dbReference>
<dbReference type="InterPro" id="IPR018060">
    <property type="entry name" value="HTH_AraC"/>
</dbReference>
<dbReference type="PROSITE" id="PS50109">
    <property type="entry name" value="HIS_KIN"/>
    <property type="match status" value="1"/>
</dbReference>
<dbReference type="CDD" id="cd17574">
    <property type="entry name" value="REC_OmpR"/>
    <property type="match status" value="1"/>
</dbReference>
<evidence type="ECO:0000256" key="2">
    <source>
        <dbReference type="ARBA" id="ARBA00012438"/>
    </source>
</evidence>
<dbReference type="InterPro" id="IPR013783">
    <property type="entry name" value="Ig-like_fold"/>
</dbReference>
<keyword evidence="4" id="KW-0808">Transferase</keyword>
<dbReference type="InterPro" id="IPR036890">
    <property type="entry name" value="HATPase_C_sf"/>
</dbReference>
<comment type="caution">
    <text evidence="16">The sequence shown here is derived from an EMBL/GenBank/DDBJ whole genome shotgun (WGS) entry which is preliminary data.</text>
</comment>
<dbReference type="PROSITE" id="PS00041">
    <property type="entry name" value="HTH_ARAC_FAMILY_1"/>
    <property type="match status" value="1"/>
</dbReference>
<dbReference type="Pfam" id="PF02518">
    <property type="entry name" value="HATPase_c"/>
    <property type="match status" value="1"/>
</dbReference>
<dbReference type="PRINTS" id="PR00344">
    <property type="entry name" value="BCTRLSENSOR"/>
</dbReference>
<keyword evidence="6 16" id="KW-0418">Kinase</keyword>
<dbReference type="CDD" id="cd00063">
    <property type="entry name" value="FN3"/>
    <property type="match status" value="1"/>
</dbReference>
<dbReference type="Gene3D" id="2.130.10.10">
    <property type="entry name" value="YVTN repeat-like/Quinoprotein amine dehydrogenase"/>
    <property type="match status" value="2"/>
</dbReference>
<keyword evidence="17" id="KW-1185">Reference proteome</keyword>
<dbReference type="Gene3D" id="3.40.50.2300">
    <property type="match status" value="1"/>
</dbReference>
<dbReference type="PROSITE" id="PS01124">
    <property type="entry name" value="HTH_ARAC_FAMILY_2"/>
    <property type="match status" value="1"/>
</dbReference>
<dbReference type="Pfam" id="PF07495">
    <property type="entry name" value="Y_Y_Y"/>
    <property type="match status" value="1"/>
</dbReference>
<evidence type="ECO:0000256" key="9">
    <source>
        <dbReference type="ARBA" id="ARBA00023015"/>
    </source>
</evidence>
<protein>
    <recommendedName>
        <fullName evidence="2">histidine kinase</fullName>
        <ecNumber evidence="2">2.7.13.3</ecNumber>
    </recommendedName>
</protein>
<dbReference type="Pfam" id="PF12833">
    <property type="entry name" value="HTH_18"/>
    <property type="match status" value="1"/>
</dbReference>
<evidence type="ECO:0000256" key="4">
    <source>
        <dbReference type="ARBA" id="ARBA00022679"/>
    </source>
</evidence>
<dbReference type="CDD" id="cd00082">
    <property type="entry name" value="HisKA"/>
    <property type="match status" value="1"/>
</dbReference>
<feature type="modified residue" description="4-aspartylphosphate" evidence="12">
    <location>
        <position position="1136"/>
    </location>
</feature>
<keyword evidence="8" id="KW-0902">Two-component regulatory system</keyword>
<dbReference type="InterPro" id="IPR015943">
    <property type="entry name" value="WD40/YVTN_repeat-like_dom_sf"/>
</dbReference>
<dbReference type="InterPro" id="IPR011006">
    <property type="entry name" value="CheY-like_superfamily"/>
</dbReference>
<dbReference type="InterPro" id="IPR004358">
    <property type="entry name" value="Sig_transdc_His_kin-like_C"/>
</dbReference>
<dbReference type="Gene3D" id="2.60.40.10">
    <property type="entry name" value="Immunoglobulins"/>
    <property type="match status" value="1"/>
</dbReference>
<evidence type="ECO:0000256" key="3">
    <source>
        <dbReference type="ARBA" id="ARBA00022553"/>
    </source>
</evidence>
<dbReference type="SUPFAM" id="SSF46689">
    <property type="entry name" value="Homeodomain-like"/>
    <property type="match status" value="1"/>
</dbReference>
<dbReference type="Pfam" id="PF07494">
    <property type="entry name" value="Reg_prop"/>
    <property type="match status" value="5"/>
</dbReference>
<dbReference type="EMBL" id="BJYS01000004">
    <property type="protein sequence ID" value="GEO03259.1"/>
    <property type="molecule type" value="Genomic_DNA"/>
</dbReference>
<accession>A0A512AU66</accession>
<dbReference type="SUPFAM" id="SSF47384">
    <property type="entry name" value="Homodimeric domain of signal transducing histidine kinase"/>
    <property type="match status" value="1"/>
</dbReference>
<keyword evidence="5" id="KW-0547">Nucleotide-binding</keyword>
<dbReference type="FunFam" id="3.40.50.2300:FF:000138">
    <property type="entry name" value="Two-component system sensor histidine kinase/response regulator"/>
    <property type="match status" value="1"/>
</dbReference>
<name>A0A512AU66_9BACT</name>
<dbReference type="InterPro" id="IPR036097">
    <property type="entry name" value="HisK_dim/P_sf"/>
</dbReference>
<evidence type="ECO:0000256" key="10">
    <source>
        <dbReference type="ARBA" id="ARBA00023125"/>
    </source>
</evidence>
<dbReference type="SUPFAM" id="SSF55874">
    <property type="entry name" value="ATPase domain of HSP90 chaperone/DNA topoisomerase II/histidine kinase"/>
    <property type="match status" value="1"/>
</dbReference>
<dbReference type="PANTHER" id="PTHR43547:SF2">
    <property type="entry name" value="HYBRID SIGNAL TRANSDUCTION HISTIDINE KINASE C"/>
    <property type="match status" value="1"/>
</dbReference>
<dbReference type="InterPro" id="IPR009057">
    <property type="entry name" value="Homeodomain-like_sf"/>
</dbReference>
<dbReference type="InterPro" id="IPR003594">
    <property type="entry name" value="HATPase_dom"/>
</dbReference>
<dbReference type="PROSITE" id="PS50110">
    <property type="entry name" value="RESPONSE_REGULATORY"/>
    <property type="match status" value="1"/>
</dbReference>
<evidence type="ECO:0000256" key="8">
    <source>
        <dbReference type="ARBA" id="ARBA00023012"/>
    </source>
</evidence>
<keyword evidence="10" id="KW-0238">DNA-binding</keyword>
<sequence length="1347" mass="151674">MFTADLELSNSLIYQVYQDGKGIIWIATEDGLNRYDGSKFSIYKHDPGNQKSILNNFVRLLYEDKKGHLLIGYFNGLQLYDHATDSFRQIPLLLEGGGKFDAHVLNITERQNGEILIGTAGFGVFSLKFEGGVPKAQQIKGQIPANIIDYLFEDKEQNLWVATNDKGLFRVSKNGKIKHFSEFKDMPKSAIPITNICQDKAGNVYVSSTNNGLFVHNKTTDDFSQIPYPPSPNLSISTMYLNQKDQLYLGTDGEGIKIYDLKKKVFTDGNFNVATFDFKKSKVHSILEDKAGNLWLGIYQKGVMLLPASASNFKYIGYKSINNNTIGSNAILSIFEDHEGTLWVGTDSDGLYGIGSNGKQIAHFSRTSDPSSVSSSIMSIFEDSNHTLWLGSYLHGLAKLNRKTGECEYITTLRDENSEPVKRIYSIVEDQQKTLWIGSMGAGLFSMDLGSQKIIHYNSAPGPNNADTNNFLRNPWINSLLLTSKDKLYVGTYDGVGCLDLKTKDFASTHGTNRLLQGQIVYSLFEDQKGNIWMGTSQGLKHLNSKTNEIKAYTMEDGLPNNVVSAVKGDEAGNIWISTNYGVTKLNTTDNSFITYYANDGLQGNEFSKGAAFVNARKQIFFGGINGITYFHPAEIPAVISAPGKKLEVRITGFYLNNQAVKKGIKSGSYDIVDAAVMDADKFHLSHNDNSFSIELSAMDFANPERITYQYSLKDEDWTNLRPGTNTVNFTDLAPGTYRFRLRAKDYSHYSDVKEISIVISPAWYFSNLAKFVYGLILVTVLGLVLLQIRHRQRTRQKMQEHLQAKQINDAKLQFFINISHEIRTPMSLIISPLEKLITIDKDRERQKSYATMQRNAGRILLLINQLMDIRKIDKGQMQLKFQETEIVGFIKELCAIFDEQAQAKNIQFSFDHQIEQLPVWVDPHHFDKAILNVLSNAFKFTPKNGRIHLDLRTGQDETAVNELRHYYEIIISDSGIGIEESEQEKIFECFYQVRKTQNHFGEGTGIGLNLTRSILELHHGTIRAENNQEGQGCKFIMRLPLGKTHLKTEDLVETVPQVQKSEVSAHPLPALADDVAEVKVKAKTKSRVLVVDDDEEIRKYICQEFATEYHLLESANGKEALSIILNKAPDLIISDVMMPEMDGITLCRKIKQNVNINHIPIILLTAKSEEADRLEGLGIGADAYMVKPFNIQILKKTVQNIIKNREMLRNTFNGNQTQGDKVQKVAIKSADEKLMNKLYSIINQNINNPNLSVEMISGEIGISRVHLHRKLKELTNQSTRDFIRNIRLQQAANLLSSKHLNISEVAFAVGFTSLASFSTAFKELYGVSPTAYMDLHLNQYEKTRSN</sequence>
<dbReference type="InterPro" id="IPR003661">
    <property type="entry name" value="HisK_dim/P_dom"/>
</dbReference>
<evidence type="ECO:0000256" key="1">
    <source>
        <dbReference type="ARBA" id="ARBA00000085"/>
    </source>
</evidence>
<dbReference type="RefSeq" id="WP_218033440.1">
    <property type="nucleotide sequence ID" value="NZ_BJYS01000004.1"/>
</dbReference>
<dbReference type="PANTHER" id="PTHR43547">
    <property type="entry name" value="TWO-COMPONENT HISTIDINE KINASE"/>
    <property type="match status" value="1"/>
</dbReference>
<dbReference type="SMART" id="SM00342">
    <property type="entry name" value="HTH_ARAC"/>
    <property type="match status" value="1"/>
</dbReference>
<feature type="domain" description="Response regulatory" evidence="15">
    <location>
        <begin position="1088"/>
        <end position="1203"/>
    </location>
</feature>
<dbReference type="Gene3D" id="1.10.10.60">
    <property type="entry name" value="Homeodomain-like"/>
    <property type="match status" value="2"/>
</dbReference>
<dbReference type="GO" id="GO:0003700">
    <property type="term" value="F:DNA-binding transcription factor activity"/>
    <property type="evidence" value="ECO:0007669"/>
    <property type="project" value="InterPro"/>
</dbReference>
<keyword evidence="3 12" id="KW-0597">Phosphoprotein</keyword>
<keyword evidence="9" id="KW-0805">Transcription regulation</keyword>
<dbReference type="EC" id="2.7.13.3" evidence="2"/>
<dbReference type="GO" id="GO:0000155">
    <property type="term" value="F:phosphorelay sensor kinase activity"/>
    <property type="evidence" value="ECO:0007669"/>
    <property type="project" value="InterPro"/>
</dbReference>
<feature type="domain" description="Histidine kinase" evidence="14">
    <location>
        <begin position="818"/>
        <end position="1044"/>
    </location>
</feature>
<evidence type="ECO:0000259" key="15">
    <source>
        <dbReference type="PROSITE" id="PS50110"/>
    </source>
</evidence>
<dbReference type="SMART" id="SM00388">
    <property type="entry name" value="HisKA"/>
    <property type="match status" value="1"/>
</dbReference>
<dbReference type="Pfam" id="PF00072">
    <property type="entry name" value="Response_reg"/>
    <property type="match status" value="1"/>
</dbReference>
<keyword evidence="11" id="KW-0804">Transcription</keyword>
<dbReference type="SUPFAM" id="SSF63829">
    <property type="entry name" value="Calcium-dependent phosphotriesterase"/>
    <property type="match status" value="2"/>
</dbReference>
<dbReference type="FunFam" id="1.10.287.130:FF:000045">
    <property type="entry name" value="Two-component system sensor histidine kinase/response regulator"/>
    <property type="match status" value="1"/>
</dbReference>
<dbReference type="SMART" id="SM00448">
    <property type="entry name" value="REC"/>
    <property type="match status" value="1"/>
</dbReference>
<dbReference type="GO" id="GO:0005524">
    <property type="term" value="F:ATP binding"/>
    <property type="evidence" value="ECO:0007669"/>
    <property type="project" value="UniProtKB-KW"/>
</dbReference>